<dbReference type="PANTHER" id="PTHR23354:SF62">
    <property type="entry name" value="MUSTARD, ISOFORM V"/>
    <property type="match status" value="1"/>
</dbReference>
<dbReference type="Pfam" id="PF07534">
    <property type="entry name" value="TLD"/>
    <property type="match status" value="1"/>
</dbReference>
<reference evidence="7 8" key="1">
    <citation type="submission" date="2024-02" db="EMBL/GenBank/DDBJ databases">
        <authorList>
            <person name="Vignale AGUSTIN F."/>
            <person name="Sosa J E."/>
            <person name="Modenutti C."/>
        </authorList>
    </citation>
    <scope>NUCLEOTIDE SEQUENCE [LARGE SCALE GENOMIC DNA]</scope>
</reference>
<keyword evidence="8" id="KW-1185">Reference proteome</keyword>
<feature type="region of interest" description="Disordered" evidence="5">
    <location>
        <begin position="31"/>
        <end position="70"/>
    </location>
</feature>
<dbReference type="PANTHER" id="PTHR23354">
    <property type="entry name" value="NUCLEOLAR PROTEIN 7/ESTROGEN RECEPTOR COACTIVATOR-RELATED"/>
    <property type="match status" value="1"/>
</dbReference>
<evidence type="ECO:0000256" key="1">
    <source>
        <dbReference type="ARBA" id="ARBA00004173"/>
    </source>
</evidence>
<comment type="caution">
    <text evidence="7">The sequence shown here is derived from an EMBL/GenBank/DDBJ whole genome shotgun (WGS) entry which is preliminary data.</text>
</comment>
<evidence type="ECO:0000256" key="3">
    <source>
        <dbReference type="ARBA" id="ARBA00023128"/>
    </source>
</evidence>
<accession>A0ABC8TBA6</accession>
<organism evidence="7 8">
    <name type="scientific">Ilex paraguariensis</name>
    <name type="common">yerba mate</name>
    <dbReference type="NCBI Taxonomy" id="185542"/>
    <lineage>
        <taxon>Eukaryota</taxon>
        <taxon>Viridiplantae</taxon>
        <taxon>Streptophyta</taxon>
        <taxon>Embryophyta</taxon>
        <taxon>Tracheophyta</taxon>
        <taxon>Spermatophyta</taxon>
        <taxon>Magnoliopsida</taxon>
        <taxon>eudicotyledons</taxon>
        <taxon>Gunneridae</taxon>
        <taxon>Pentapetalae</taxon>
        <taxon>asterids</taxon>
        <taxon>campanulids</taxon>
        <taxon>Aquifoliales</taxon>
        <taxon>Aquifoliaceae</taxon>
        <taxon>Ilex</taxon>
    </lineage>
</organism>
<evidence type="ECO:0000313" key="8">
    <source>
        <dbReference type="Proteomes" id="UP001642360"/>
    </source>
</evidence>
<protein>
    <recommendedName>
        <fullName evidence="4">Oxidation resistance protein 1</fullName>
    </recommendedName>
</protein>
<evidence type="ECO:0000256" key="4">
    <source>
        <dbReference type="ARBA" id="ARBA00040604"/>
    </source>
</evidence>
<dbReference type="AlphaFoldDB" id="A0ABC8TBA6"/>
<keyword evidence="3" id="KW-0496">Mitochondrion</keyword>
<name>A0ABC8TBA6_9AQUA</name>
<feature type="domain" description="TLDc" evidence="6">
    <location>
        <begin position="196"/>
        <end position="275"/>
    </location>
</feature>
<comment type="subcellular location">
    <subcellularLocation>
        <location evidence="1">Mitochondrion</location>
    </subcellularLocation>
</comment>
<evidence type="ECO:0000313" key="7">
    <source>
        <dbReference type="EMBL" id="CAK9166702.1"/>
    </source>
</evidence>
<feature type="non-terminal residue" evidence="7">
    <location>
        <position position="275"/>
    </location>
</feature>
<comment type="similarity">
    <text evidence="2">Belongs to the OXR1 family.</text>
</comment>
<dbReference type="PROSITE" id="PS51886">
    <property type="entry name" value="TLDC"/>
    <property type="match status" value="1"/>
</dbReference>
<proteinExistence type="inferred from homology"/>
<dbReference type="Proteomes" id="UP001642360">
    <property type="component" value="Unassembled WGS sequence"/>
</dbReference>
<gene>
    <name evidence="7" type="ORF">ILEXP_LOCUS35938</name>
</gene>
<dbReference type="InterPro" id="IPR006571">
    <property type="entry name" value="TLDc_dom"/>
</dbReference>
<sequence length="275" mass="30284">MGRQQSEQQKQNHSLRSKAVHFVSDLTTVFLNPISDKPSKPTPIPPTSDDETEPKRSQVESISEDDYGDLVDGPDTSSFTAFLYSLLSSSESGSKSNFEGLNEYQADSQLTSEVIMKENSGKKSLFSRGKQSLGRAIYQAARLGGYRHQASAKGSSDMMLDDSNNSKFSEDEGIDMQTLNEPVPLDNLPETSEPSLLLSEKTRGALYDALPALAQGRKWVLLYSTWRHGISLSTLYRRSMFCPGLSLLVVGDRKGAVFGGLVEAPLRATNTRKYQ</sequence>
<evidence type="ECO:0000259" key="6">
    <source>
        <dbReference type="PROSITE" id="PS51886"/>
    </source>
</evidence>
<dbReference type="GO" id="GO:0005739">
    <property type="term" value="C:mitochondrion"/>
    <property type="evidence" value="ECO:0007669"/>
    <property type="project" value="UniProtKB-SubCell"/>
</dbReference>
<evidence type="ECO:0000256" key="5">
    <source>
        <dbReference type="SAM" id="MobiDB-lite"/>
    </source>
</evidence>
<dbReference type="EMBL" id="CAUOFW020004660">
    <property type="protein sequence ID" value="CAK9166702.1"/>
    <property type="molecule type" value="Genomic_DNA"/>
</dbReference>
<evidence type="ECO:0000256" key="2">
    <source>
        <dbReference type="ARBA" id="ARBA00009540"/>
    </source>
</evidence>